<sequence length="58" mass="6625">MAAAHTHPIKKSWYKFKIEHFFSEAKLICICMIVPKKLWNARCRAASGLLSAKILLPI</sequence>
<evidence type="ECO:0000313" key="2">
    <source>
        <dbReference type="Proteomes" id="UP001249851"/>
    </source>
</evidence>
<reference evidence="1" key="1">
    <citation type="journal article" date="2023" name="G3 (Bethesda)">
        <title>Whole genome assembly and annotation of the endangered Caribbean coral Acropora cervicornis.</title>
        <authorList>
            <person name="Selwyn J.D."/>
            <person name="Vollmer S.V."/>
        </authorList>
    </citation>
    <scope>NUCLEOTIDE SEQUENCE</scope>
    <source>
        <strain evidence="1">K2</strain>
    </source>
</reference>
<organism evidence="1 2">
    <name type="scientific">Acropora cervicornis</name>
    <name type="common">Staghorn coral</name>
    <dbReference type="NCBI Taxonomy" id="6130"/>
    <lineage>
        <taxon>Eukaryota</taxon>
        <taxon>Metazoa</taxon>
        <taxon>Cnidaria</taxon>
        <taxon>Anthozoa</taxon>
        <taxon>Hexacorallia</taxon>
        <taxon>Scleractinia</taxon>
        <taxon>Astrocoeniina</taxon>
        <taxon>Acroporidae</taxon>
        <taxon>Acropora</taxon>
    </lineage>
</organism>
<protein>
    <submittedName>
        <fullName evidence="1">Uncharacterized protein</fullName>
    </submittedName>
</protein>
<reference evidence="1" key="2">
    <citation type="journal article" date="2023" name="Science">
        <title>Genomic signatures of disease resistance in endangered staghorn corals.</title>
        <authorList>
            <person name="Vollmer S.V."/>
            <person name="Selwyn J.D."/>
            <person name="Despard B.A."/>
            <person name="Roesel C.L."/>
        </authorList>
    </citation>
    <scope>NUCLEOTIDE SEQUENCE</scope>
    <source>
        <strain evidence="1">K2</strain>
    </source>
</reference>
<dbReference type="EMBL" id="JARQWQ010000057">
    <property type="protein sequence ID" value="KAK2556260.1"/>
    <property type="molecule type" value="Genomic_DNA"/>
</dbReference>
<evidence type="ECO:0000313" key="1">
    <source>
        <dbReference type="EMBL" id="KAK2556260.1"/>
    </source>
</evidence>
<keyword evidence="2" id="KW-1185">Reference proteome</keyword>
<proteinExistence type="predicted"/>
<dbReference type="AlphaFoldDB" id="A0AAD9Q7S0"/>
<name>A0AAD9Q7S0_ACRCE</name>
<dbReference type="Proteomes" id="UP001249851">
    <property type="component" value="Unassembled WGS sequence"/>
</dbReference>
<gene>
    <name evidence="1" type="ORF">P5673_021882</name>
</gene>
<accession>A0AAD9Q7S0</accession>
<comment type="caution">
    <text evidence="1">The sequence shown here is derived from an EMBL/GenBank/DDBJ whole genome shotgun (WGS) entry which is preliminary data.</text>
</comment>